<dbReference type="Gene3D" id="3.90.550.10">
    <property type="entry name" value="Spore Coat Polysaccharide Biosynthesis Protein SpsA, Chain A"/>
    <property type="match status" value="1"/>
</dbReference>
<gene>
    <name evidence="1" type="ORF">FC91_GL002663</name>
</gene>
<keyword evidence="1" id="KW-0808">Transferase</keyword>
<dbReference type="GO" id="GO:0016757">
    <property type="term" value="F:glycosyltransferase activity"/>
    <property type="evidence" value="ECO:0007669"/>
    <property type="project" value="InterPro"/>
</dbReference>
<evidence type="ECO:0000313" key="1">
    <source>
        <dbReference type="EMBL" id="KRM27318.1"/>
    </source>
</evidence>
<dbReference type="AlphaFoldDB" id="A0A0R1XIT5"/>
<dbReference type="RefSeq" id="WP_027829010.1">
    <property type="nucleotide sequence ID" value="NZ_AUEH01000037.1"/>
</dbReference>
<organism evidence="1 2">
    <name type="scientific">Schleiferilactobacillus harbinensis DSM 16991</name>
    <dbReference type="NCBI Taxonomy" id="1122147"/>
    <lineage>
        <taxon>Bacteria</taxon>
        <taxon>Bacillati</taxon>
        <taxon>Bacillota</taxon>
        <taxon>Bacilli</taxon>
        <taxon>Lactobacillales</taxon>
        <taxon>Lactobacillaceae</taxon>
        <taxon>Schleiferilactobacillus</taxon>
    </lineage>
</organism>
<evidence type="ECO:0000313" key="2">
    <source>
        <dbReference type="Proteomes" id="UP000050949"/>
    </source>
</evidence>
<name>A0A0R1XIT5_9LACO</name>
<dbReference type="PATRIC" id="fig|1122147.4.peg.2745"/>
<dbReference type="eggNOG" id="COG1442">
    <property type="taxonomic scope" value="Bacteria"/>
</dbReference>
<sequence length="282" mass="32316">MNILYSGDARISDGVLISILSLLKHVRQPLHIYLLTAAMTANGQHYAPVKDTTAAFLNRLASQRNPQSTVKKIDITALFTADPPLANMATRFTPGCMLRLYSDQVPELPDRLLYLDADVVCRQDPTDFYAQDLGQAEFVGVLDHYGKWFFHHGLRPFDYINSGVLLLNMPQIRKTGLFAKTRERCRTHKMFMPDQSALNKLAVHKRLAPAKYNEQHDMKPDTVFQHFSTRLFFFPYFHTQTVKPWQPQAMHQVLHVHAYDDILKEYTALAPALKGSYSHDKN</sequence>
<protein>
    <submittedName>
        <fullName evidence="1">Lipopolysaccharide biosynthesis glycosyltransferase</fullName>
    </submittedName>
</protein>
<reference evidence="1 2" key="1">
    <citation type="journal article" date="2015" name="Genome Announc.">
        <title>Expanding the biotechnology potential of lactobacilli through comparative genomics of 213 strains and associated genera.</title>
        <authorList>
            <person name="Sun Z."/>
            <person name="Harris H.M."/>
            <person name="McCann A."/>
            <person name="Guo C."/>
            <person name="Argimon S."/>
            <person name="Zhang W."/>
            <person name="Yang X."/>
            <person name="Jeffery I.B."/>
            <person name="Cooney J.C."/>
            <person name="Kagawa T.F."/>
            <person name="Liu W."/>
            <person name="Song Y."/>
            <person name="Salvetti E."/>
            <person name="Wrobel A."/>
            <person name="Rasinkangas P."/>
            <person name="Parkhill J."/>
            <person name="Rea M.C."/>
            <person name="O'Sullivan O."/>
            <person name="Ritari J."/>
            <person name="Douillard F.P."/>
            <person name="Paul Ross R."/>
            <person name="Yang R."/>
            <person name="Briner A.E."/>
            <person name="Felis G.E."/>
            <person name="de Vos W.M."/>
            <person name="Barrangou R."/>
            <person name="Klaenhammer T.R."/>
            <person name="Caufield P.W."/>
            <person name="Cui Y."/>
            <person name="Zhang H."/>
            <person name="O'Toole P.W."/>
        </authorList>
    </citation>
    <scope>NUCLEOTIDE SEQUENCE [LARGE SCALE GENOMIC DNA]</scope>
    <source>
        <strain evidence="1 2">DSM 16991</strain>
    </source>
</reference>
<dbReference type="Pfam" id="PF01501">
    <property type="entry name" value="Glyco_transf_8"/>
    <property type="match status" value="1"/>
</dbReference>
<dbReference type="Proteomes" id="UP000050949">
    <property type="component" value="Unassembled WGS sequence"/>
</dbReference>
<dbReference type="EMBL" id="AZFW01000051">
    <property type="protein sequence ID" value="KRM27318.1"/>
    <property type="molecule type" value="Genomic_DNA"/>
</dbReference>
<proteinExistence type="predicted"/>
<comment type="caution">
    <text evidence="1">The sequence shown here is derived from an EMBL/GenBank/DDBJ whole genome shotgun (WGS) entry which is preliminary data.</text>
</comment>
<dbReference type="OrthoDB" id="5672604at2"/>
<dbReference type="InterPro" id="IPR029044">
    <property type="entry name" value="Nucleotide-diphossugar_trans"/>
</dbReference>
<dbReference type="InterPro" id="IPR002495">
    <property type="entry name" value="Glyco_trans_8"/>
</dbReference>
<accession>A0A0R1XIT5</accession>
<dbReference type="SUPFAM" id="SSF53448">
    <property type="entry name" value="Nucleotide-diphospho-sugar transferases"/>
    <property type="match status" value="1"/>
</dbReference>